<dbReference type="RefSeq" id="WP_186860874.1">
    <property type="nucleotide sequence ID" value="NZ_JACOOO010000041.1"/>
</dbReference>
<feature type="transmembrane region" description="Helical" evidence="1">
    <location>
        <begin position="52"/>
        <end position="71"/>
    </location>
</feature>
<sequence>MFKFERDWLMEIKRIAAVFFAIIAVFFIGFLITRKYNGENYWFISSAVLKSLTSVGTVIISLIPILTLITITPAGEKIYDGAGCVKTNHLPLSKKKLAWKGVKLWLKVYPLWIITAPFIYSLYKSKVETGSLSSILIDILIYLLSGSILILAFGVQAVGSIIKSYSENIKLYVIVPIQVILNIVLIYGGIFIGYKLGLDIDNDMRLMVAVFGCLTIVSLIYFLCNFKNIEKVYR</sequence>
<organism evidence="2 3">
    <name type="scientific">Clostridium hominis</name>
    <dbReference type="NCBI Taxonomy" id="2763036"/>
    <lineage>
        <taxon>Bacteria</taxon>
        <taxon>Bacillati</taxon>
        <taxon>Bacillota</taxon>
        <taxon>Clostridia</taxon>
        <taxon>Eubacteriales</taxon>
        <taxon>Clostridiaceae</taxon>
        <taxon>Clostridium</taxon>
    </lineage>
</organism>
<gene>
    <name evidence="2" type="ORF">H8S20_17185</name>
</gene>
<evidence type="ECO:0008006" key="4">
    <source>
        <dbReference type="Google" id="ProtNLM"/>
    </source>
</evidence>
<protein>
    <recommendedName>
        <fullName evidence="4">ABC-2 family transporter protein</fullName>
    </recommendedName>
</protein>
<keyword evidence="1" id="KW-0472">Membrane</keyword>
<proteinExistence type="predicted"/>
<evidence type="ECO:0000313" key="2">
    <source>
        <dbReference type="EMBL" id="MBC5630594.1"/>
    </source>
</evidence>
<feature type="transmembrane region" description="Helical" evidence="1">
    <location>
        <begin position="12"/>
        <end position="32"/>
    </location>
</feature>
<comment type="caution">
    <text evidence="2">The sequence shown here is derived from an EMBL/GenBank/DDBJ whole genome shotgun (WGS) entry which is preliminary data.</text>
</comment>
<feature type="transmembrane region" description="Helical" evidence="1">
    <location>
        <begin position="206"/>
        <end position="224"/>
    </location>
</feature>
<feature type="transmembrane region" description="Helical" evidence="1">
    <location>
        <begin position="171"/>
        <end position="194"/>
    </location>
</feature>
<keyword evidence="3" id="KW-1185">Reference proteome</keyword>
<dbReference type="Proteomes" id="UP000596929">
    <property type="component" value="Unassembled WGS sequence"/>
</dbReference>
<name>A0ABR7DGR5_9CLOT</name>
<evidence type="ECO:0000313" key="3">
    <source>
        <dbReference type="Proteomes" id="UP000596929"/>
    </source>
</evidence>
<reference evidence="2 3" key="1">
    <citation type="submission" date="2020-08" db="EMBL/GenBank/DDBJ databases">
        <title>Genome public.</title>
        <authorList>
            <person name="Liu C."/>
            <person name="Sun Q."/>
        </authorList>
    </citation>
    <scope>NUCLEOTIDE SEQUENCE [LARGE SCALE GENOMIC DNA]</scope>
    <source>
        <strain evidence="2 3">NSJ-6</strain>
    </source>
</reference>
<keyword evidence="1" id="KW-0812">Transmembrane</keyword>
<evidence type="ECO:0000256" key="1">
    <source>
        <dbReference type="SAM" id="Phobius"/>
    </source>
</evidence>
<keyword evidence="1" id="KW-1133">Transmembrane helix</keyword>
<accession>A0ABR7DGR5</accession>
<feature type="transmembrane region" description="Helical" evidence="1">
    <location>
        <begin position="104"/>
        <end position="123"/>
    </location>
</feature>
<dbReference type="EMBL" id="JACOOO010000041">
    <property type="protein sequence ID" value="MBC5630594.1"/>
    <property type="molecule type" value="Genomic_DNA"/>
</dbReference>
<feature type="transmembrane region" description="Helical" evidence="1">
    <location>
        <begin position="135"/>
        <end position="159"/>
    </location>
</feature>